<dbReference type="InterPro" id="IPR051603">
    <property type="entry name" value="Zinc-ADH_QOR/CCCR"/>
</dbReference>
<dbReference type="Gene3D" id="3.40.50.720">
    <property type="entry name" value="NAD(P)-binding Rossmann-like Domain"/>
    <property type="match status" value="1"/>
</dbReference>
<dbReference type="OrthoDB" id="3727682at2"/>
<dbReference type="Gene3D" id="3.90.180.10">
    <property type="entry name" value="Medium-chain alcohol dehydrogenases, catalytic domain"/>
    <property type="match status" value="1"/>
</dbReference>
<feature type="domain" description="Enoyl reductase (ER)" evidence="2">
    <location>
        <begin position="11"/>
        <end position="302"/>
    </location>
</feature>
<dbReference type="PANTHER" id="PTHR44154:SF1">
    <property type="entry name" value="QUINONE OXIDOREDUCTASE"/>
    <property type="match status" value="1"/>
</dbReference>
<dbReference type="Pfam" id="PF08240">
    <property type="entry name" value="ADH_N"/>
    <property type="match status" value="1"/>
</dbReference>
<dbReference type="EMBL" id="CP012752">
    <property type="protein sequence ID" value="ALG09847.1"/>
    <property type="molecule type" value="Genomic_DNA"/>
</dbReference>
<dbReference type="RefSeq" id="WP_054291751.1">
    <property type="nucleotide sequence ID" value="NZ_CP012752.1"/>
</dbReference>
<evidence type="ECO:0000256" key="1">
    <source>
        <dbReference type="ARBA" id="ARBA00022857"/>
    </source>
</evidence>
<dbReference type="GO" id="GO:0016491">
    <property type="term" value="F:oxidoreductase activity"/>
    <property type="evidence" value="ECO:0007669"/>
    <property type="project" value="InterPro"/>
</dbReference>
<dbReference type="InterPro" id="IPR036291">
    <property type="entry name" value="NAD(P)-bd_dom_sf"/>
</dbReference>
<gene>
    <name evidence="3" type="ORF">AOZ06_25740</name>
</gene>
<dbReference type="SUPFAM" id="SSF50129">
    <property type="entry name" value="GroES-like"/>
    <property type="match status" value="1"/>
</dbReference>
<keyword evidence="4" id="KW-1185">Reference proteome</keyword>
<evidence type="ECO:0000259" key="2">
    <source>
        <dbReference type="SMART" id="SM00829"/>
    </source>
</evidence>
<evidence type="ECO:0000313" key="3">
    <source>
        <dbReference type="EMBL" id="ALG09847.1"/>
    </source>
</evidence>
<protein>
    <submittedName>
        <fullName evidence="3">Alcohol dehydrogenase</fullName>
    </submittedName>
</protein>
<dbReference type="CDD" id="cd05289">
    <property type="entry name" value="MDR_like_2"/>
    <property type="match status" value="1"/>
</dbReference>
<dbReference type="PANTHER" id="PTHR44154">
    <property type="entry name" value="QUINONE OXIDOREDUCTASE"/>
    <property type="match status" value="1"/>
</dbReference>
<dbReference type="InterPro" id="IPR020843">
    <property type="entry name" value="ER"/>
</dbReference>
<dbReference type="Proteomes" id="UP000063699">
    <property type="component" value="Chromosome"/>
</dbReference>
<name>A0A0N7F3X5_9PSEU</name>
<dbReference type="AlphaFoldDB" id="A0A0N7F3X5"/>
<dbReference type="Pfam" id="PF13602">
    <property type="entry name" value="ADH_zinc_N_2"/>
    <property type="match status" value="1"/>
</dbReference>
<accession>A0A0N7F3X5</accession>
<dbReference type="STRING" id="860235.AOZ06_25740"/>
<keyword evidence="1" id="KW-0521">NADP</keyword>
<reference evidence="3 4" key="1">
    <citation type="submission" date="2015-07" db="EMBL/GenBank/DDBJ databases">
        <title>Genome sequencing of Kibdelosporangium phytohabitans.</title>
        <authorList>
            <person name="Qin S."/>
            <person name="Xing K."/>
        </authorList>
    </citation>
    <scope>NUCLEOTIDE SEQUENCE [LARGE SCALE GENOMIC DNA]</scope>
    <source>
        <strain evidence="3 4">KLBMP1111</strain>
    </source>
</reference>
<dbReference type="SUPFAM" id="SSF51735">
    <property type="entry name" value="NAD(P)-binding Rossmann-fold domains"/>
    <property type="match status" value="1"/>
</dbReference>
<dbReference type="SMART" id="SM00829">
    <property type="entry name" value="PKS_ER"/>
    <property type="match status" value="1"/>
</dbReference>
<dbReference type="InterPro" id="IPR013154">
    <property type="entry name" value="ADH-like_N"/>
</dbReference>
<organism evidence="3 4">
    <name type="scientific">Kibdelosporangium phytohabitans</name>
    <dbReference type="NCBI Taxonomy" id="860235"/>
    <lineage>
        <taxon>Bacteria</taxon>
        <taxon>Bacillati</taxon>
        <taxon>Actinomycetota</taxon>
        <taxon>Actinomycetes</taxon>
        <taxon>Pseudonocardiales</taxon>
        <taxon>Pseudonocardiaceae</taxon>
        <taxon>Kibdelosporangium</taxon>
    </lineage>
</organism>
<dbReference type="InterPro" id="IPR011032">
    <property type="entry name" value="GroES-like_sf"/>
</dbReference>
<proteinExistence type="predicted"/>
<dbReference type="KEGG" id="kphy:AOZ06_25740"/>
<evidence type="ECO:0000313" key="4">
    <source>
        <dbReference type="Proteomes" id="UP000063699"/>
    </source>
</evidence>
<sequence>MSKAVVFSEYGPPEVLRVVDLPAARPGPGQVRVRVRAAGIQPFDNLFRSGQTAQWVPAHFPQQVGNEAAGVVDAIGPGVTEFAVGDEVLGWVELAAFAEHAVMAVDQLVAKPAGMPWEEAGALSASGQTAHTALRELAVNDGETVLVHAAAGGVGSIAVQLAVAWGATVIGTASERNHDYLRTLGAIPVTYGDGLAERVRALAPDGVHAALDGVATEDSLHTSLELVHDTHRVGTVAFNPIAQRLGVRRLGTQRSTDRLRELTALHTKGALKVAVHRTYSLDEIADAHREVETGHVRGKVVIVP</sequence>